<gene>
    <name evidence="4" type="ORF">JIG36_49240</name>
</gene>
<evidence type="ECO:0000313" key="4">
    <source>
        <dbReference type="EMBL" id="MBM2623507.1"/>
    </source>
</evidence>
<feature type="transmembrane region" description="Helical" evidence="3">
    <location>
        <begin position="118"/>
        <end position="138"/>
    </location>
</feature>
<keyword evidence="3" id="KW-0472">Membrane</keyword>
<dbReference type="EMBL" id="JAENHP010000036">
    <property type="protein sequence ID" value="MBM2623507.1"/>
    <property type="molecule type" value="Genomic_DNA"/>
</dbReference>
<protein>
    <submittedName>
        <fullName evidence="4">Septum formation initiator family protein</fullName>
    </submittedName>
</protein>
<evidence type="ECO:0000256" key="3">
    <source>
        <dbReference type="SAM" id="Phobius"/>
    </source>
</evidence>
<comment type="caution">
    <text evidence="4">The sequence shown here is derived from an EMBL/GenBank/DDBJ whole genome shotgun (WGS) entry which is preliminary data.</text>
</comment>
<keyword evidence="5" id="KW-1185">Reference proteome</keyword>
<reference evidence="4 5" key="1">
    <citation type="submission" date="2021-01" db="EMBL/GenBank/DDBJ databases">
        <title>Actinoplanes sp. nov. LDG1-06 isolated from lichen.</title>
        <authorList>
            <person name="Saeng-In P."/>
            <person name="Phongsopitanun W."/>
            <person name="Kanchanasin P."/>
            <person name="Yuki M."/>
            <person name="Kudo T."/>
            <person name="Ohkuma M."/>
            <person name="Tanasupawat S."/>
        </authorList>
    </citation>
    <scope>NUCLEOTIDE SEQUENCE [LARGE SCALE GENOMIC DNA]</scope>
    <source>
        <strain evidence="4 5">LDG1-06</strain>
    </source>
</reference>
<evidence type="ECO:0000256" key="2">
    <source>
        <dbReference type="SAM" id="MobiDB-lite"/>
    </source>
</evidence>
<feature type="region of interest" description="Disordered" evidence="2">
    <location>
        <begin position="1"/>
        <end position="114"/>
    </location>
</feature>
<feature type="compositionally biased region" description="Low complexity" evidence="2">
    <location>
        <begin position="49"/>
        <end position="99"/>
    </location>
</feature>
<dbReference type="Proteomes" id="UP000632138">
    <property type="component" value="Unassembled WGS sequence"/>
</dbReference>
<dbReference type="InterPro" id="IPR007060">
    <property type="entry name" value="FtsL/DivIC"/>
</dbReference>
<keyword evidence="3" id="KW-1133">Transmembrane helix</keyword>
<evidence type="ECO:0000256" key="1">
    <source>
        <dbReference type="SAM" id="Coils"/>
    </source>
</evidence>
<keyword evidence="3" id="KW-0812">Transmembrane</keyword>
<name>A0ABS2AUG5_9ACTN</name>
<accession>A0ABS2AUG5</accession>
<keyword evidence="1" id="KW-0175">Coiled coil</keyword>
<dbReference type="Pfam" id="PF04977">
    <property type="entry name" value="DivIC"/>
    <property type="match status" value="1"/>
</dbReference>
<feature type="compositionally biased region" description="Low complexity" evidence="2">
    <location>
        <begin position="1"/>
        <end position="27"/>
    </location>
</feature>
<organism evidence="4 5">
    <name type="scientific">Paractinoplanes ovalisporus</name>
    <dbReference type="NCBI Taxonomy" id="2810368"/>
    <lineage>
        <taxon>Bacteria</taxon>
        <taxon>Bacillati</taxon>
        <taxon>Actinomycetota</taxon>
        <taxon>Actinomycetes</taxon>
        <taxon>Micromonosporales</taxon>
        <taxon>Micromonosporaceae</taxon>
        <taxon>Paractinoplanes</taxon>
    </lineage>
</organism>
<proteinExistence type="predicted"/>
<feature type="coiled-coil region" evidence="1">
    <location>
        <begin position="143"/>
        <end position="170"/>
    </location>
</feature>
<sequence length="240" mass="25379">MTTQRRSPSGQGPSRRPGPSRTRTTGPVRNTGNVRKSGSGSAGRDDGSKGSAGKSGASNDSAGKAGASKSSAGRGRGGASPTRYTTRTATSRPTSSRRTGNAGRGATKRTVAPRPRALTGRAMVLIIVFVALALAYTYPLRVYLAQESQIAQLEAEKAAQRDLINQKSQELQKWKDPEFLRAMAREKLFWVRPGETPLLVTNDPAGAAAEAGQKAPAAAPDRWYDTLWSSVRAADAESPN</sequence>
<evidence type="ECO:0000313" key="5">
    <source>
        <dbReference type="Proteomes" id="UP000632138"/>
    </source>
</evidence>